<reference evidence="6 7" key="1">
    <citation type="submission" date="2021-01" db="EMBL/GenBank/DDBJ databases">
        <title>Entomomonas sp. F2A isolated from a house cricket (Acheta domesticus).</title>
        <authorList>
            <person name="Spergser J."/>
            <person name="Busse H.-J."/>
        </authorList>
    </citation>
    <scope>NUCLEOTIDE SEQUENCE [LARGE SCALE GENOMIC DNA]</scope>
    <source>
        <strain evidence="6 7">F2A</strain>
    </source>
</reference>
<keyword evidence="4" id="KW-0233">DNA recombination</keyword>
<dbReference type="Pfam" id="PF00589">
    <property type="entry name" value="Phage_integrase"/>
    <property type="match status" value="1"/>
</dbReference>
<dbReference type="Proteomes" id="UP000595278">
    <property type="component" value="Chromosome"/>
</dbReference>
<dbReference type="InterPro" id="IPR010998">
    <property type="entry name" value="Integrase_recombinase_N"/>
</dbReference>
<dbReference type="CDD" id="cd00801">
    <property type="entry name" value="INT_P4_C"/>
    <property type="match status" value="1"/>
</dbReference>
<dbReference type="InterPro" id="IPR013762">
    <property type="entry name" value="Integrase-like_cat_sf"/>
</dbReference>
<keyword evidence="7" id="KW-1185">Reference proteome</keyword>
<name>A0A974NHC8_9GAMM</name>
<dbReference type="InterPro" id="IPR025166">
    <property type="entry name" value="Integrase_DNA_bind_dom"/>
</dbReference>
<dbReference type="InterPro" id="IPR002104">
    <property type="entry name" value="Integrase_catalytic"/>
</dbReference>
<keyword evidence="2" id="KW-0229">DNA integration</keyword>
<dbReference type="RefSeq" id="WP_201094593.1">
    <property type="nucleotide sequence ID" value="NZ_CP067393.1"/>
</dbReference>
<dbReference type="AlphaFoldDB" id="A0A974NHC8"/>
<dbReference type="Pfam" id="PF22022">
    <property type="entry name" value="Phage_int_M"/>
    <property type="match status" value="1"/>
</dbReference>
<dbReference type="Gene3D" id="3.30.160.390">
    <property type="entry name" value="Integrase, DNA-binding domain"/>
    <property type="match status" value="1"/>
</dbReference>
<keyword evidence="3" id="KW-0238">DNA-binding</keyword>
<dbReference type="EMBL" id="CP067393">
    <property type="protein sequence ID" value="QQP86484.1"/>
    <property type="molecule type" value="Genomic_DNA"/>
</dbReference>
<dbReference type="PANTHER" id="PTHR30629">
    <property type="entry name" value="PROPHAGE INTEGRASE"/>
    <property type="match status" value="1"/>
</dbReference>
<dbReference type="Gene3D" id="1.10.443.10">
    <property type="entry name" value="Intergrase catalytic core"/>
    <property type="match status" value="1"/>
</dbReference>
<proteinExistence type="inferred from homology"/>
<dbReference type="InterPro" id="IPR053876">
    <property type="entry name" value="Phage_int_M"/>
</dbReference>
<evidence type="ECO:0000256" key="1">
    <source>
        <dbReference type="ARBA" id="ARBA00008857"/>
    </source>
</evidence>
<dbReference type="GO" id="GO:0003677">
    <property type="term" value="F:DNA binding"/>
    <property type="evidence" value="ECO:0007669"/>
    <property type="project" value="UniProtKB-KW"/>
</dbReference>
<comment type="similarity">
    <text evidence="1">Belongs to the 'phage' integrase family.</text>
</comment>
<dbReference type="PANTHER" id="PTHR30629:SF9">
    <property type="entry name" value="PROTEIN INTB-RELATED"/>
    <property type="match status" value="1"/>
</dbReference>
<evidence type="ECO:0000313" key="7">
    <source>
        <dbReference type="Proteomes" id="UP000595278"/>
    </source>
</evidence>
<dbReference type="KEGG" id="eaz:JHT90_04385"/>
<evidence type="ECO:0000259" key="5">
    <source>
        <dbReference type="PROSITE" id="PS51898"/>
    </source>
</evidence>
<accession>A0A974NHC8</accession>
<evidence type="ECO:0000256" key="4">
    <source>
        <dbReference type="ARBA" id="ARBA00023172"/>
    </source>
</evidence>
<dbReference type="PROSITE" id="PS51898">
    <property type="entry name" value="TYR_RECOMBINASE"/>
    <property type="match status" value="1"/>
</dbReference>
<dbReference type="InterPro" id="IPR050808">
    <property type="entry name" value="Phage_Integrase"/>
</dbReference>
<protein>
    <submittedName>
        <fullName evidence="6">Tyrosine-type recombinase/integrase</fullName>
    </submittedName>
</protein>
<dbReference type="GO" id="GO:0015074">
    <property type="term" value="P:DNA integration"/>
    <property type="evidence" value="ECO:0007669"/>
    <property type="project" value="UniProtKB-KW"/>
</dbReference>
<evidence type="ECO:0000256" key="2">
    <source>
        <dbReference type="ARBA" id="ARBA00022908"/>
    </source>
</evidence>
<dbReference type="Pfam" id="PF13356">
    <property type="entry name" value="Arm-DNA-bind_3"/>
    <property type="match status" value="1"/>
</dbReference>
<sequence length="427" mass="49487">MARLITPLTEVKCSSAKPKAKDYKLFDGGGLYLLVKASGTKSWRMKFNKPEDRKESVLTFGDYPKLSIKEAREARENAKDLLAKDINPKVEKDNAKLKTTVANEDIILFETVAREWIKQTAKAKKWDDSHIDKMTGMVENYILPSLGNKNVKSIEFRDALIPVQTALNKEYFETATRVRQTVIKIMRLAVIKGLIRTNPALDLVGLTIEHESNHFPALPIERLGELSNKIYNYPHHIVTRYALILTQHIYIRSSELRFARWSEIDFKNKLWKIPNERETVEGVKNSKRGAKVGEYLVPLSDQVITLLQELYDITGQYEWIFTINGKKPLSENTINQALRNLGYSTKNDICGHGMRAMACSALNESGIFSEDAIEKQMSHQERKKVRRAYIHKAKHIQQRIKIMQWWSDYIEYSIQYEYIPPYEFKRN</sequence>
<dbReference type="GO" id="GO:0006310">
    <property type="term" value="P:DNA recombination"/>
    <property type="evidence" value="ECO:0007669"/>
    <property type="project" value="UniProtKB-KW"/>
</dbReference>
<evidence type="ECO:0000313" key="6">
    <source>
        <dbReference type="EMBL" id="QQP86484.1"/>
    </source>
</evidence>
<gene>
    <name evidence="6" type="ORF">JHT90_04385</name>
</gene>
<evidence type="ECO:0000256" key="3">
    <source>
        <dbReference type="ARBA" id="ARBA00023125"/>
    </source>
</evidence>
<feature type="domain" description="Tyr recombinase" evidence="5">
    <location>
        <begin position="213"/>
        <end position="402"/>
    </location>
</feature>
<organism evidence="6 7">
    <name type="scientific">Entomomonas asaccharolytica</name>
    <dbReference type="NCBI Taxonomy" id="2785331"/>
    <lineage>
        <taxon>Bacteria</taxon>
        <taxon>Pseudomonadati</taxon>
        <taxon>Pseudomonadota</taxon>
        <taxon>Gammaproteobacteria</taxon>
        <taxon>Pseudomonadales</taxon>
        <taxon>Pseudomonadaceae</taxon>
        <taxon>Entomomonas</taxon>
    </lineage>
</organism>
<dbReference type="InterPro" id="IPR011010">
    <property type="entry name" value="DNA_brk_join_enz"/>
</dbReference>
<dbReference type="SUPFAM" id="SSF56349">
    <property type="entry name" value="DNA breaking-rejoining enzymes"/>
    <property type="match status" value="1"/>
</dbReference>
<dbReference type="InterPro" id="IPR038488">
    <property type="entry name" value="Integrase_DNA-bd_sf"/>
</dbReference>
<dbReference type="Gene3D" id="1.10.150.130">
    <property type="match status" value="1"/>
</dbReference>